<reference evidence="2" key="1">
    <citation type="journal article" date="2019" name="Sci. Rep.">
        <title>Draft genome of Tanacetum cinerariifolium, the natural source of mosquito coil.</title>
        <authorList>
            <person name="Yamashiro T."/>
            <person name="Shiraishi A."/>
            <person name="Satake H."/>
            <person name="Nakayama K."/>
        </authorList>
    </citation>
    <scope>NUCLEOTIDE SEQUENCE</scope>
</reference>
<dbReference type="AlphaFoldDB" id="A0A6L2NL71"/>
<feature type="domain" description="Reverse transcriptase zinc-binding" evidence="1">
    <location>
        <begin position="31"/>
        <end position="99"/>
    </location>
</feature>
<organism evidence="2">
    <name type="scientific">Tanacetum cinerariifolium</name>
    <name type="common">Dalmatian daisy</name>
    <name type="synonym">Chrysanthemum cinerariifolium</name>
    <dbReference type="NCBI Taxonomy" id="118510"/>
    <lineage>
        <taxon>Eukaryota</taxon>
        <taxon>Viridiplantae</taxon>
        <taxon>Streptophyta</taxon>
        <taxon>Embryophyta</taxon>
        <taxon>Tracheophyta</taxon>
        <taxon>Spermatophyta</taxon>
        <taxon>Magnoliopsida</taxon>
        <taxon>eudicotyledons</taxon>
        <taxon>Gunneridae</taxon>
        <taxon>Pentapetalae</taxon>
        <taxon>asterids</taxon>
        <taxon>campanulids</taxon>
        <taxon>Asterales</taxon>
        <taxon>Asteraceae</taxon>
        <taxon>Asteroideae</taxon>
        <taxon>Anthemideae</taxon>
        <taxon>Anthemidinae</taxon>
        <taxon>Tanacetum</taxon>
    </lineage>
</organism>
<evidence type="ECO:0000259" key="1">
    <source>
        <dbReference type="Pfam" id="PF13966"/>
    </source>
</evidence>
<dbReference type="InterPro" id="IPR026960">
    <property type="entry name" value="RVT-Znf"/>
</dbReference>
<keyword evidence="2" id="KW-0548">Nucleotidyltransferase</keyword>
<dbReference type="EMBL" id="BKCJ010009440">
    <property type="protein sequence ID" value="GEU86973.1"/>
    <property type="molecule type" value="Genomic_DNA"/>
</dbReference>
<keyword evidence="2" id="KW-0808">Transferase</keyword>
<proteinExistence type="predicted"/>
<dbReference type="Pfam" id="PF13966">
    <property type="entry name" value="zf-RVT"/>
    <property type="match status" value="1"/>
</dbReference>
<name>A0A6L2NL71_TANCI</name>
<gene>
    <name evidence="2" type="ORF">Tci_058951</name>
</gene>
<sequence length="106" mass="12187">MGDRWVWTLESLGEFLVAFLRKVIDEKCLPSVCSKTRWVKYVPIKVDVHAWKIKMDVLPTRLNISRRGIDIDTISCPICDCGVESSNHLFFSCSLARQIACKISLW</sequence>
<comment type="caution">
    <text evidence="2">The sequence shown here is derived from an EMBL/GenBank/DDBJ whole genome shotgun (WGS) entry which is preliminary data.</text>
</comment>
<accession>A0A6L2NL71</accession>
<dbReference type="GO" id="GO:0003964">
    <property type="term" value="F:RNA-directed DNA polymerase activity"/>
    <property type="evidence" value="ECO:0007669"/>
    <property type="project" value="UniProtKB-KW"/>
</dbReference>
<evidence type="ECO:0000313" key="2">
    <source>
        <dbReference type="EMBL" id="GEU86973.1"/>
    </source>
</evidence>
<protein>
    <submittedName>
        <fullName evidence="2">RNA-directed DNA polymerase, eukaryota</fullName>
    </submittedName>
</protein>
<keyword evidence="2" id="KW-0695">RNA-directed DNA polymerase</keyword>